<dbReference type="AlphaFoldDB" id="A0A0P7XXL6"/>
<name>A0A0P7XXL6_SCLFO</name>
<dbReference type="GO" id="GO:0101031">
    <property type="term" value="C:protein folding chaperone complex"/>
    <property type="evidence" value="ECO:0007669"/>
    <property type="project" value="TreeGrafter"/>
</dbReference>
<dbReference type="PRINTS" id="PR00299">
    <property type="entry name" value="ACRYSTALLIN"/>
</dbReference>
<dbReference type="PANTHER" id="PTHR46906">
    <property type="entry name" value="HEAT SHOCK PROTEIN BETA-8"/>
    <property type="match status" value="1"/>
</dbReference>
<dbReference type="GO" id="GO:0034620">
    <property type="term" value="P:cellular response to unfolded protein"/>
    <property type="evidence" value="ECO:0007669"/>
    <property type="project" value="InterPro"/>
</dbReference>
<dbReference type="EMBL" id="JARO02015747">
    <property type="protein sequence ID" value="KPP57676.1"/>
    <property type="molecule type" value="Genomic_DNA"/>
</dbReference>
<dbReference type="InterPro" id="IPR001436">
    <property type="entry name" value="Alpha-crystallin/sHSP_animal"/>
</dbReference>
<accession>A0A0P7XXL6</accession>
<evidence type="ECO:0000313" key="2">
    <source>
        <dbReference type="Proteomes" id="UP000034805"/>
    </source>
</evidence>
<comment type="caution">
    <text evidence="1">The sequence shown here is derived from an EMBL/GenBank/DDBJ whole genome shotgun (WGS) entry which is preliminary data.</text>
</comment>
<sequence>MAEHRKPSRIFDQDFGLPPFLEPGDLSWIDWARRRMSTSSWPGYTRAPLFAPTDAAARPSPPSPQLCRQIRGVSEIRTGPDSWKIGLDVSHFSPEEITIRTKEGYLEIAGDGQVDFEEFVTLLGPKLSAAGMPDKFHGTDFDSVFWKPLCAIEDSATTWTQQRSRNSDPPSWQEIWLGTREQTLQQMSKFVWQVLRSRQQRRTPEIEGTAAATAPPPASFPIAAATVPATDSQLITPMRYNMAPEKCQEFLLQCEKVFSSLPHLYQTNESRVTYLVSLLTGPILDWAIAFWKTLAATTYAHFKKQFKAVFDHLVTRKTAGARLMNIQQGNQMIGS</sequence>
<dbReference type="GO" id="GO:0042803">
    <property type="term" value="F:protein homodimerization activity"/>
    <property type="evidence" value="ECO:0007669"/>
    <property type="project" value="InterPro"/>
</dbReference>
<proteinExistence type="predicted"/>
<protein>
    <recommendedName>
        <fullName evidence="3">DUF4939 domain-containing protein</fullName>
    </recommendedName>
</protein>
<dbReference type="Proteomes" id="UP000034805">
    <property type="component" value="Unassembled WGS sequence"/>
</dbReference>
<dbReference type="GO" id="GO:0005737">
    <property type="term" value="C:cytoplasm"/>
    <property type="evidence" value="ECO:0007669"/>
    <property type="project" value="TreeGrafter"/>
</dbReference>
<organism evidence="1 2">
    <name type="scientific">Scleropages formosus</name>
    <name type="common">Asian bonytongue</name>
    <name type="synonym">Osteoglossum formosum</name>
    <dbReference type="NCBI Taxonomy" id="113540"/>
    <lineage>
        <taxon>Eukaryota</taxon>
        <taxon>Metazoa</taxon>
        <taxon>Chordata</taxon>
        <taxon>Craniata</taxon>
        <taxon>Vertebrata</taxon>
        <taxon>Euteleostomi</taxon>
        <taxon>Actinopterygii</taxon>
        <taxon>Neopterygii</taxon>
        <taxon>Teleostei</taxon>
        <taxon>Osteoglossocephala</taxon>
        <taxon>Osteoglossomorpha</taxon>
        <taxon>Osteoglossiformes</taxon>
        <taxon>Osteoglossidae</taxon>
        <taxon>Scleropages</taxon>
    </lineage>
</organism>
<dbReference type="PANTHER" id="PTHR46906:SF1">
    <property type="entry name" value="HEAT SHOCK PROTEIN BETA-8"/>
    <property type="match status" value="1"/>
</dbReference>
<dbReference type="STRING" id="113540.ENSSFOP00015026724"/>
<dbReference type="InterPro" id="IPR043254">
    <property type="entry name" value="HSPB8"/>
</dbReference>
<reference evidence="1 2" key="1">
    <citation type="submission" date="2015-08" db="EMBL/GenBank/DDBJ databases">
        <title>The genome of the Asian arowana (Scleropages formosus).</title>
        <authorList>
            <person name="Tan M.H."/>
            <person name="Gan H.M."/>
            <person name="Croft L.J."/>
            <person name="Austin C.M."/>
        </authorList>
    </citation>
    <scope>NUCLEOTIDE SEQUENCE [LARGE SCALE GENOMIC DNA]</scope>
    <source>
        <strain evidence="1">Aro1</strain>
    </source>
</reference>
<evidence type="ECO:0000313" key="1">
    <source>
        <dbReference type="EMBL" id="KPP57676.1"/>
    </source>
</evidence>
<evidence type="ECO:0008006" key="3">
    <source>
        <dbReference type="Google" id="ProtNLM"/>
    </source>
</evidence>
<dbReference type="GO" id="GO:0005634">
    <property type="term" value="C:nucleus"/>
    <property type="evidence" value="ECO:0007669"/>
    <property type="project" value="TreeGrafter"/>
</dbReference>
<gene>
    <name evidence="1" type="ORF">Z043_124577</name>
</gene>